<dbReference type="GO" id="GO:0005737">
    <property type="term" value="C:cytoplasm"/>
    <property type="evidence" value="ECO:0007669"/>
    <property type="project" value="UniProtKB-SubCell"/>
</dbReference>
<dbReference type="EC" id="2.7.1.33" evidence="6 16"/>
<reference evidence="17 18" key="1">
    <citation type="submission" date="2017-01" db="EMBL/GenBank/DDBJ databases">
        <title>The cable genome- insights into the physiology and evolution of filamentous bacteria capable of sulfide oxidation via long distance electron transfer.</title>
        <authorList>
            <person name="Schreiber L."/>
            <person name="Bjerg J.T."/>
            <person name="Boggild A."/>
            <person name="Van De Vossenberg J."/>
            <person name="Meysman F."/>
            <person name="Nielsen L.P."/>
            <person name="Schramm A."/>
            <person name="Kjeldsen K.U."/>
        </authorList>
    </citation>
    <scope>NUCLEOTIDE SEQUENCE [LARGE SCALE GENOMIC DNA]</scope>
    <source>
        <strain evidence="17">MCF</strain>
    </source>
</reference>
<feature type="binding site" evidence="16">
    <location>
        <begin position="6"/>
        <end position="13"/>
    </location>
    <ligand>
        <name>ATP</name>
        <dbReference type="ChEBI" id="CHEBI:30616"/>
    </ligand>
</feature>
<organism evidence="17 18">
    <name type="scientific">Candidatus Electrothrix aarhusensis</name>
    <dbReference type="NCBI Taxonomy" id="1859131"/>
    <lineage>
        <taxon>Bacteria</taxon>
        <taxon>Pseudomonadati</taxon>
        <taxon>Thermodesulfobacteriota</taxon>
        <taxon>Desulfobulbia</taxon>
        <taxon>Desulfobulbales</taxon>
        <taxon>Desulfobulbaceae</taxon>
        <taxon>Candidatus Electrothrix</taxon>
    </lineage>
</organism>
<dbReference type="PANTHER" id="PTHR34265:SF1">
    <property type="entry name" value="TYPE III PANTOTHENATE KINASE"/>
    <property type="match status" value="1"/>
</dbReference>
<gene>
    <name evidence="16" type="primary">coaX</name>
    <name evidence="17" type="ORF">H206_01919</name>
</gene>
<keyword evidence="11 16" id="KW-0067">ATP-binding</keyword>
<evidence type="ECO:0000256" key="14">
    <source>
        <dbReference type="ARBA" id="ARBA00038036"/>
    </source>
</evidence>
<dbReference type="Proteomes" id="UP000287853">
    <property type="component" value="Unassembled WGS sequence"/>
</dbReference>
<comment type="cofactor">
    <cofactor evidence="2">
        <name>K(+)</name>
        <dbReference type="ChEBI" id="CHEBI:29103"/>
    </cofactor>
</comment>
<dbReference type="InterPro" id="IPR043129">
    <property type="entry name" value="ATPase_NBD"/>
</dbReference>
<feature type="binding site" evidence="16">
    <location>
        <begin position="110"/>
        <end position="113"/>
    </location>
    <ligand>
        <name>substrate</name>
    </ligand>
</feature>
<comment type="subunit">
    <text evidence="5 16">Homodimer.</text>
</comment>
<evidence type="ECO:0000256" key="15">
    <source>
        <dbReference type="ARBA" id="ARBA00040883"/>
    </source>
</evidence>
<evidence type="ECO:0000256" key="13">
    <source>
        <dbReference type="ARBA" id="ARBA00022993"/>
    </source>
</evidence>
<keyword evidence="10 16" id="KW-0418">Kinase</keyword>
<evidence type="ECO:0000256" key="6">
    <source>
        <dbReference type="ARBA" id="ARBA00012102"/>
    </source>
</evidence>
<dbReference type="Pfam" id="PF03309">
    <property type="entry name" value="Pan_kinase"/>
    <property type="match status" value="1"/>
</dbReference>
<dbReference type="PANTHER" id="PTHR34265">
    <property type="entry name" value="TYPE III PANTOTHENATE KINASE"/>
    <property type="match status" value="1"/>
</dbReference>
<feature type="binding site" evidence="16">
    <location>
        <position position="188"/>
    </location>
    <ligand>
        <name>substrate</name>
    </ligand>
</feature>
<comment type="cofactor">
    <cofactor evidence="16">
        <name>NH4(+)</name>
        <dbReference type="ChEBI" id="CHEBI:28938"/>
    </cofactor>
    <cofactor evidence="16">
        <name>K(+)</name>
        <dbReference type="ChEBI" id="CHEBI:29103"/>
    </cofactor>
    <text evidence="16">A monovalent cation. Ammonium or potassium.</text>
</comment>
<feature type="active site" description="Proton acceptor" evidence="16">
    <location>
        <position position="112"/>
    </location>
</feature>
<evidence type="ECO:0000256" key="8">
    <source>
        <dbReference type="ARBA" id="ARBA00022679"/>
    </source>
</evidence>
<comment type="pathway">
    <text evidence="4 16">Cofactor biosynthesis; coenzyme A biosynthesis; CoA from (R)-pantothenate: step 1/5.</text>
</comment>
<proteinExistence type="inferred from homology"/>
<dbReference type="AlphaFoldDB" id="A0A3S3QK64"/>
<evidence type="ECO:0000256" key="16">
    <source>
        <dbReference type="HAMAP-Rule" id="MF_01274"/>
    </source>
</evidence>
<evidence type="ECO:0000256" key="2">
    <source>
        <dbReference type="ARBA" id="ARBA00001958"/>
    </source>
</evidence>
<comment type="subcellular location">
    <subcellularLocation>
        <location evidence="3 16">Cytoplasm</location>
    </subcellularLocation>
</comment>
<evidence type="ECO:0000313" key="17">
    <source>
        <dbReference type="EMBL" id="RWX46686.1"/>
    </source>
</evidence>
<feature type="binding site" evidence="16">
    <location>
        <position position="132"/>
    </location>
    <ligand>
        <name>K(+)</name>
        <dbReference type="ChEBI" id="CHEBI:29103"/>
    </ligand>
</feature>
<evidence type="ECO:0000256" key="10">
    <source>
        <dbReference type="ARBA" id="ARBA00022777"/>
    </source>
</evidence>
<dbReference type="GO" id="GO:0004594">
    <property type="term" value="F:pantothenate kinase activity"/>
    <property type="evidence" value="ECO:0007669"/>
    <property type="project" value="UniProtKB-UniRule"/>
</dbReference>
<dbReference type="GO" id="GO:0005524">
    <property type="term" value="F:ATP binding"/>
    <property type="evidence" value="ECO:0007669"/>
    <property type="project" value="UniProtKB-UniRule"/>
</dbReference>
<protein>
    <recommendedName>
        <fullName evidence="15 16">Type III pantothenate kinase</fullName>
        <ecNumber evidence="6 16">2.7.1.33</ecNumber>
    </recommendedName>
    <alternativeName>
        <fullName evidence="16">PanK-III</fullName>
    </alternativeName>
    <alternativeName>
        <fullName evidence="16">Pantothenic acid kinase</fullName>
    </alternativeName>
</protein>
<dbReference type="NCBIfam" id="NF009855">
    <property type="entry name" value="PRK13321.1"/>
    <property type="match status" value="1"/>
</dbReference>
<dbReference type="SUPFAM" id="SSF53067">
    <property type="entry name" value="Actin-like ATPase domain"/>
    <property type="match status" value="2"/>
</dbReference>
<sequence length="274" mass="29956">MLLTVDVGNSHTVSGVFYGQNLLHQWRLKSDRDKTADELAIRYHSLFQMDGIDKEDITAFIVSSVVPTLETSWLNFAEKYLTGCITPPMAVSHKTDTGIIIRTESPAEVGADRIVNAVAAWDYFKTALIAIDFGTAITFDCVSRKGEYLGGTIHPGIGISLDALAGKTAKLPRIDLNRKPVPVIGTNTVDAISSGMLHGFGGMIDRMTSLLLKEMQQDDKDEEINIIATGGMAEMIAPYCSSIKTIDPLLTLTGLRLIHELSFTLNPDWPTPYP</sequence>
<dbReference type="InterPro" id="IPR004619">
    <property type="entry name" value="Type_III_PanK"/>
</dbReference>
<comment type="caution">
    <text evidence="16">Lacks conserved residue(s) required for the propagation of feature annotation.</text>
</comment>
<dbReference type="HAMAP" id="MF_01274">
    <property type="entry name" value="Pantothen_kinase_3"/>
    <property type="match status" value="1"/>
</dbReference>
<evidence type="ECO:0000313" key="18">
    <source>
        <dbReference type="Proteomes" id="UP000287853"/>
    </source>
</evidence>
<name>A0A3S3QK64_9BACT</name>
<evidence type="ECO:0000256" key="1">
    <source>
        <dbReference type="ARBA" id="ARBA00001206"/>
    </source>
</evidence>
<dbReference type="EMBL" id="MTKO01000055">
    <property type="protein sequence ID" value="RWX46686.1"/>
    <property type="molecule type" value="Genomic_DNA"/>
</dbReference>
<dbReference type="NCBIfam" id="TIGR00671">
    <property type="entry name" value="baf"/>
    <property type="match status" value="1"/>
</dbReference>
<dbReference type="Gene3D" id="3.30.420.40">
    <property type="match status" value="2"/>
</dbReference>
<dbReference type="GO" id="GO:0046872">
    <property type="term" value="F:metal ion binding"/>
    <property type="evidence" value="ECO:0007669"/>
    <property type="project" value="UniProtKB-KW"/>
</dbReference>
<comment type="function">
    <text evidence="16">Catalyzes the phosphorylation of pantothenate (Pan), the first step in CoA biosynthesis.</text>
</comment>
<evidence type="ECO:0000256" key="4">
    <source>
        <dbReference type="ARBA" id="ARBA00005225"/>
    </source>
</evidence>
<dbReference type="GO" id="GO:0015937">
    <property type="term" value="P:coenzyme A biosynthetic process"/>
    <property type="evidence" value="ECO:0007669"/>
    <property type="project" value="UniProtKB-UniRule"/>
</dbReference>
<evidence type="ECO:0000256" key="12">
    <source>
        <dbReference type="ARBA" id="ARBA00022958"/>
    </source>
</evidence>
<keyword evidence="13 16" id="KW-0173">Coenzyme A biosynthesis</keyword>
<evidence type="ECO:0000256" key="9">
    <source>
        <dbReference type="ARBA" id="ARBA00022741"/>
    </source>
</evidence>
<evidence type="ECO:0000256" key="7">
    <source>
        <dbReference type="ARBA" id="ARBA00022490"/>
    </source>
</evidence>
<feature type="binding site" evidence="16">
    <location>
        <position position="135"/>
    </location>
    <ligand>
        <name>ATP</name>
        <dbReference type="ChEBI" id="CHEBI:30616"/>
    </ligand>
</feature>
<accession>A0A3S3QK64</accession>
<comment type="caution">
    <text evidence="17">The sequence shown here is derived from an EMBL/GenBank/DDBJ whole genome shotgun (WGS) entry which is preliminary data.</text>
</comment>
<evidence type="ECO:0000256" key="5">
    <source>
        <dbReference type="ARBA" id="ARBA00011738"/>
    </source>
</evidence>
<dbReference type="UniPathway" id="UPA00241">
    <property type="reaction ID" value="UER00352"/>
</dbReference>
<evidence type="ECO:0000256" key="3">
    <source>
        <dbReference type="ARBA" id="ARBA00004496"/>
    </source>
</evidence>
<keyword evidence="18" id="KW-1185">Reference proteome</keyword>
<keyword evidence="8 16" id="KW-0808">Transferase</keyword>
<keyword evidence="7 16" id="KW-0963">Cytoplasm</keyword>
<dbReference type="CDD" id="cd24015">
    <property type="entry name" value="ASKHA_NBD_PanK-III"/>
    <property type="match status" value="1"/>
</dbReference>
<keyword evidence="12 16" id="KW-0630">Potassium</keyword>
<keyword evidence="16" id="KW-0479">Metal-binding</keyword>
<evidence type="ECO:0000256" key="11">
    <source>
        <dbReference type="ARBA" id="ARBA00022840"/>
    </source>
</evidence>
<comment type="catalytic activity">
    <reaction evidence="1 16">
        <text>(R)-pantothenate + ATP = (R)-4'-phosphopantothenate + ADP + H(+)</text>
        <dbReference type="Rhea" id="RHEA:16373"/>
        <dbReference type="ChEBI" id="CHEBI:10986"/>
        <dbReference type="ChEBI" id="CHEBI:15378"/>
        <dbReference type="ChEBI" id="CHEBI:29032"/>
        <dbReference type="ChEBI" id="CHEBI:30616"/>
        <dbReference type="ChEBI" id="CHEBI:456216"/>
        <dbReference type="EC" id="2.7.1.33"/>
    </reaction>
</comment>
<keyword evidence="9 16" id="KW-0547">Nucleotide-binding</keyword>
<comment type="similarity">
    <text evidence="14 16">Belongs to the type III pantothenate kinase family.</text>
</comment>